<dbReference type="EMBL" id="UZAN01048430">
    <property type="protein sequence ID" value="VDP86431.1"/>
    <property type="molecule type" value="Genomic_DNA"/>
</dbReference>
<accession>A0A183ASY5</accession>
<gene>
    <name evidence="2" type="ORF">ECPE_LOCUS10070</name>
</gene>
<name>A0A183ASY5_9TREM</name>
<dbReference type="AlphaFoldDB" id="A0A183ASY5"/>
<protein>
    <submittedName>
        <fullName evidence="4">Sterile alpha motif domain-containing protein 14</fullName>
    </submittedName>
</protein>
<feature type="compositionally biased region" description="Polar residues" evidence="1">
    <location>
        <begin position="110"/>
        <end position="119"/>
    </location>
</feature>
<dbReference type="WBParaSite" id="ECPE_0001010201-mRNA-1">
    <property type="protein sequence ID" value="ECPE_0001010201-mRNA-1"/>
    <property type="gene ID" value="ECPE_0001010201"/>
</dbReference>
<evidence type="ECO:0000313" key="4">
    <source>
        <dbReference type="WBParaSite" id="ECPE_0001010201-mRNA-1"/>
    </source>
</evidence>
<sequence length="171" mass="18874">MKVPCPEVFEDGDVWTFLEEFEDVKEIRTDRGKLTALRLFLKDRTRAVSDAAERNPGGVPELQNGAARSWHRSPVANRGPAHPVLSSAANFERGRSAGIIVGEFCEESPGRSTDSQSPKKTAARGCYGSPEKTDRRSGGTEVKMQSKKEQECELSMPQAGPLEEELPRMIQ</sequence>
<proteinExistence type="predicted"/>
<reference evidence="4" key="1">
    <citation type="submission" date="2016-06" db="UniProtKB">
        <authorList>
            <consortium name="WormBaseParasite"/>
        </authorList>
    </citation>
    <scope>IDENTIFICATION</scope>
</reference>
<feature type="region of interest" description="Disordered" evidence="1">
    <location>
        <begin position="48"/>
        <end position="82"/>
    </location>
</feature>
<evidence type="ECO:0000256" key="1">
    <source>
        <dbReference type="SAM" id="MobiDB-lite"/>
    </source>
</evidence>
<evidence type="ECO:0000313" key="3">
    <source>
        <dbReference type="Proteomes" id="UP000272942"/>
    </source>
</evidence>
<evidence type="ECO:0000313" key="2">
    <source>
        <dbReference type="EMBL" id="VDP86431.1"/>
    </source>
</evidence>
<keyword evidence="3" id="KW-1185">Reference proteome</keyword>
<organism evidence="4">
    <name type="scientific">Echinostoma caproni</name>
    <dbReference type="NCBI Taxonomy" id="27848"/>
    <lineage>
        <taxon>Eukaryota</taxon>
        <taxon>Metazoa</taxon>
        <taxon>Spiralia</taxon>
        <taxon>Lophotrochozoa</taxon>
        <taxon>Platyhelminthes</taxon>
        <taxon>Trematoda</taxon>
        <taxon>Digenea</taxon>
        <taxon>Plagiorchiida</taxon>
        <taxon>Echinostomata</taxon>
        <taxon>Echinostomatoidea</taxon>
        <taxon>Echinostomatidae</taxon>
        <taxon>Echinostoma</taxon>
    </lineage>
</organism>
<reference evidence="2 3" key="2">
    <citation type="submission" date="2018-11" db="EMBL/GenBank/DDBJ databases">
        <authorList>
            <consortium name="Pathogen Informatics"/>
        </authorList>
    </citation>
    <scope>NUCLEOTIDE SEQUENCE [LARGE SCALE GENOMIC DNA]</scope>
    <source>
        <strain evidence="2 3">Egypt</strain>
    </source>
</reference>
<feature type="region of interest" description="Disordered" evidence="1">
    <location>
        <begin position="106"/>
        <end position="171"/>
    </location>
</feature>
<feature type="compositionally biased region" description="Basic and acidic residues" evidence="1">
    <location>
        <begin position="131"/>
        <end position="151"/>
    </location>
</feature>
<dbReference type="Proteomes" id="UP000272942">
    <property type="component" value="Unassembled WGS sequence"/>
</dbReference>